<comment type="caution">
    <text evidence="2">The sequence shown here is derived from an EMBL/GenBank/DDBJ whole genome shotgun (WGS) entry which is preliminary data.</text>
</comment>
<reference evidence="2" key="2">
    <citation type="submission" date="2022-11" db="EMBL/GenBank/DDBJ databases">
        <title>Prophages regulate Shewanella fidelis motility and biofilm formation: implications for gut colonization dynamics in Ciona robusta.</title>
        <authorList>
            <person name="Natarajan O."/>
            <person name="Gibboney S.L."/>
            <person name="Young M.N."/>
            <person name="Lim S.J."/>
            <person name="Pluta N."/>
            <person name="Atkinson C.G.F."/>
            <person name="Leigh B.A."/>
            <person name="Liberti A."/>
            <person name="Kees E."/>
            <person name="Breitbart M."/>
            <person name="Gralnick J."/>
            <person name="Dishaw L.J."/>
        </authorList>
    </citation>
    <scope>NUCLEOTIDE SEQUENCE</scope>
    <source>
        <strain evidence="2">3313</strain>
    </source>
</reference>
<dbReference type="Gene3D" id="1.10.10.10">
    <property type="entry name" value="Winged helix-like DNA-binding domain superfamily/Winged helix DNA-binding domain"/>
    <property type="match status" value="1"/>
</dbReference>
<name>A0AAW8NLD2_9GAMM</name>
<dbReference type="GO" id="GO:0006355">
    <property type="term" value="P:regulation of DNA-templated transcription"/>
    <property type="evidence" value="ECO:0007669"/>
    <property type="project" value="InterPro"/>
</dbReference>
<evidence type="ECO:0000313" key="2">
    <source>
        <dbReference type="EMBL" id="MDR8523190.1"/>
    </source>
</evidence>
<dbReference type="EMBL" id="JAPMLE010000001">
    <property type="protein sequence ID" value="MDR8523190.1"/>
    <property type="molecule type" value="Genomic_DNA"/>
</dbReference>
<organism evidence="2 4">
    <name type="scientific">Shewanella fidelis</name>
    <dbReference type="NCBI Taxonomy" id="173509"/>
    <lineage>
        <taxon>Bacteria</taxon>
        <taxon>Pseudomonadati</taxon>
        <taxon>Pseudomonadota</taxon>
        <taxon>Gammaproteobacteria</taxon>
        <taxon>Alteromonadales</taxon>
        <taxon>Shewanellaceae</taxon>
        <taxon>Shewanella</taxon>
    </lineage>
</organism>
<dbReference type="RefSeq" id="WP_310654267.1">
    <property type="nucleotide sequence ID" value="NZ_JAPMLA010000003.1"/>
</dbReference>
<evidence type="ECO:0000313" key="4">
    <source>
        <dbReference type="Proteomes" id="UP001259340"/>
    </source>
</evidence>
<dbReference type="SUPFAM" id="SSF46894">
    <property type="entry name" value="C-terminal effector domain of the bipartite response regulators"/>
    <property type="match status" value="1"/>
</dbReference>
<keyword evidence="5" id="KW-1185">Reference proteome</keyword>
<proteinExistence type="predicted"/>
<sequence>MKVVLDDRVMDDLAIDPITCVKQAVGKYGFSGFWFQGVANSAYEDYNRGQNSLLTRKMLLSPDGVITSSLSVRHLHEQYLSRIAASDHNFAEALKVDAPYFYTWNDIEQNKAKKLFVRYGVNSVISWPLKHFASNMWRGRFTLLSKLCCEELDLVGVEAVLKQAQMTLLEHYHHEVTPFRQHKLFNKTAIRALELAALGLLNEEISNELDITIRGVEYHFESMRNKLAATNRAHLVYKAHQLEII</sequence>
<evidence type="ECO:0000313" key="5">
    <source>
        <dbReference type="Proteomes" id="UP001271263"/>
    </source>
</evidence>
<dbReference type="InterPro" id="IPR016032">
    <property type="entry name" value="Sig_transdc_resp-reg_C-effctor"/>
</dbReference>
<evidence type="ECO:0000313" key="3">
    <source>
        <dbReference type="EMBL" id="MDW4824331.1"/>
    </source>
</evidence>
<dbReference type="EMBL" id="JAPMLD010000003">
    <property type="protein sequence ID" value="MDW4824331.1"/>
    <property type="molecule type" value="Genomic_DNA"/>
</dbReference>
<dbReference type="Proteomes" id="UP001259340">
    <property type="component" value="Unassembled WGS sequence"/>
</dbReference>
<dbReference type="Pfam" id="PF00196">
    <property type="entry name" value="GerE"/>
    <property type="match status" value="1"/>
</dbReference>
<dbReference type="Proteomes" id="UP001271263">
    <property type="component" value="Unassembled WGS sequence"/>
</dbReference>
<evidence type="ECO:0000259" key="1">
    <source>
        <dbReference type="SMART" id="SM00421"/>
    </source>
</evidence>
<reference evidence="3 5" key="1">
    <citation type="journal article" date="2022" name="bioRxiv">
        <title>Prophages regulate Shewanella fidelis 3313 motility and biofilm formation: implications for gut colonization dynamics in Ciona robusta.</title>
        <authorList>
            <person name="Natarajan O."/>
            <person name="Gibboney S.L."/>
            <person name="Young M.N."/>
            <person name="Lim S.J."/>
            <person name="Pluta N."/>
            <person name="Atkinson C.G."/>
            <person name="Leigh B.A."/>
            <person name="Liberti A."/>
            <person name="Kees E.D."/>
            <person name="Breitbart M."/>
            <person name="Gralnick J.A."/>
            <person name="Dishaw L.J."/>
        </authorList>
    </citation>
    <scope>NUCLEOTIDE SEQUENCE [LARGE SCALE GENOMIC DNA]</scope>
    <source>
        <strain evidence="3 5">JG4066</strain>
    </source>
</reference>
<gene>
    <name evidence="2" type="ORF">OS133_05745</name>
    <name evidence="3" type="ORF">OS134_09705</name>
</gene>
<feature type="domain" description="HTH luxR-type" evidence="1">
    <location>
        <begin position="182"/>
        <end position="239"/>
    </location>
</feature>
<dbReference type="SMART" id="SM00421">
    <property type="entry name" value="HTH_LUXR"/>
    <property type="match status" value="1"/>
</dbReference>
<accession>A0AAW8NLD2</accession>
<dbReference type="GO" id="GO:0003677">
    <property type="term" value="F:DNA binding"/>
    <property type="evidence" value="ECO:0007669"/>
    <property type="project" value="InterPro"/>
</dbReference>
<dbReference type="InterPro" id="IPR036388">
    <property type="entry name" value="WH-like_DNA-bd_sf"/>
</dbReference>
<dbReference type="InterPro" id="IPR000792">
    <property type="entry name" value="Tscrpt_reg_LuxR_C"/>
</dbReference>
<protein>
    <submittedName>
        <fullName evidence="2">LuxR C-terminal-related transcriptional regulator</fullName>
    </submittedName>
</protein>
<dbReference type="AlphaFoldDB" id="A0AAW8NLD2"/>